<accession>A0AA38VLL5</accession>
<keyword evidence="3" id="KW-1185">Reference proteome</keyword>
<dbReference type="Proteomes" id="UP001174694">
    <property type="component" value="Unassembled WGS sequence"/>
</dbReference>
<feature type="region of interest" description="Disordered" evidence="1">
    <location>
        <begin position="179"/>
        <end position="199"/>
    </location>
</feature>
<evidence type="ECO:0000256" key="1">
    <source>
        <dbReference type="SAM" id="MobiDB-lite"/>
    </source>
</evidence>
<feature type="compositionally biased region" description="Pro residues" evidence="1">
    <location>
        <begin position="22"/>
        <end position="34"/>
    </location>
</feature>
<name>A0AA38VLL5_9PEZI</name>
<sequence length="199" mass="21337">MAEQPRQPGIPAQALKESSRAPPTPPPAYAPPPRRLQNSLISLFNQHPNLDILDQRGVQPSLFQEDNGEDEEDDTQDISPIAIRISTAVRISSNNNHVSLTATPADKASAIADAVVTAIKQASSANCGIPMIDEDGRPRPIRIEVDAGIDINGTGNVVGSEAVVHEIVRARLEARKRTYDQAVGDAAEQASRAKRARSV</sequence>
<reference evidence="2" key="1">
    <citation type="submission" date="2022-07" db="EMBL/GenBank/DDBJ databases">
        <title>Fungi with potential for degradation of polypropylene.</title>
        <authorList>
            <person name="Gostincar C."/>
        </authorList>
    </citation>
    <scope>NUCLEOTIDE SEQUENCE</scope>
    <source>
        <strain evidence="2">EXF-13308</strain>
    </source>
</reference>
<dbReference type="EMBL" id="JANBVO010000046">
    <property type="protein sequence ID" value="KAJ9133992.1"/>
    <property type="molecule type" value="Genomic_DNA"/>
</dbReference>
<feature type="region of interest" description="Disordered" evidence="1">
    <location>
        <begin position="1"/>
        <end position="36"/>
    </location>
</feature>
<organism evidence="2 3">
    <name type="scientific">Pleurostoma richardsiae</name>
    <dbReference type="NCBI Taxonomy" id="41990"/>
    <lineage>
        <taxon>Eukaryota</taxon>
        <taxon>Fungi</taxon>
        <taxon>Dikarya</taxon>
        <taxon>Ascomycota</taxon>
        <taxon>Pezizomycotina</taxon>
        <taxon>Sordariomycetes</taxon>
        <taxon>Sordariomycetidae</taxon>
        <taxon>Calosphaeriales</taxon>
        <taxon>Pleurostomataceae</taxon>
        <taxon>Pleurostoma</taxon>
    </lineage>
</organism>
<comment type="caution">
    <text evidence="2">The sequence shown here is derived from an EMBL/GenBank/DDBJ whole genome shotgun (WGS) entry which is preliminary data.</text>
</comment>
<proteinExistence type="predicted"/>
<evidence type="ECO:0000313" key="3">
    <source>
        <dbReference type="Proteomes" id="UP001174694"/>
    </source>
</evidence>
<gene>
    <name evidence="2" type="ORF">NKR23_g10429</name>
</gene>
<protein>
    <submittedName>
        <fullName evidence="2">Uncharacterized protein</fullName>
    </submittedName>
</protein>
<evidence type="ECO:0000313" key="2">
    <source>
        <dbReference type="EMBL" id="KAJ9133992.1"/>
    </source>
</evidence>
<dbReference type="AlphaFoldDB" id="A0AA38VLL5"/>